<proteinExistence type="predicted"/>
<gene>
    <name evidence="1" type="ORF">MENT_LOCUS26251</name>
</gene>
<dbReference type="EMBL" id="CAJEWN010000238">
    <property type="protein sequence ID" value="CAD2174576.1"/>
    <property type="molecule type" value="Genomic_DNA"/>
</dbReference>
<organism evidence="1 2">
    <name type="scientific">Meloidogyne enterolobii</name>
    <name type="common">Root-knot nematode worm</name>
    <name type="synonym">Meloidogyne mayaguensis</name>
    <dbReference type="NCBI Taxonomy" id="390850"/>
    <lineage>
        <taxon>Eukaryota</taxon>
        <taxon>Metazoa</taxon>
        <taxon>Ecdysozoa</taxon>
        <taxon>Nematoda</taxon>
        <taxon>Chromadorea</taxon>
        <taxon>Rhabditida</taxon>
        <taxon>Tylenchina</taxon>
        <taxon>Tylenchomorpha</taxon>
        <taxon>Tylenchoidea</taxon>
        <taxon>Meloidogynidae</taxon>
        <taxon>Meloidogyninae</taxon>
        <taxon>Meloidogyne</taxon>
    </lineage>
</organism>
<dbReference type="Proteomes" id="UP000580250">
    <property type="component" value="Unassembled WGS sequence"/>
</dbReference>
<sequence>MLLHVSGYIQCINQIYTKYSHVLDNKYKKREIKEKQKIAIFKNFMRAFLLTKPIFLAVESIRFMETKNSNLYDKKRWNHNVRNDFFLQMAAILDTEELKLINMLAKKLSGNEDILNFRGELDFLKARFDGTYQPQNDNVNLNTLLKSFARQIKSSDLYSWRKMCEMVGRMKLNIIHYDLFITRKDLSSLFLMVQTGCRYLL</sequence>
<evidence type="ECO:0000313" key="1">
    <source>
        <dbReference type="EMBL" id="CAD2174576.1"/>
    </source>
</evidence>
<reference evidence="1 2" key="1">
    <citation type="submission" date="2020-08" db="EMBL/GenBank/DDBJ databases">
        <authorList>
            <person name="Koutsovoulos G."/>
            <person name="Danchin GJ E."/>
        </authorList>
    </citation>
    <scope>NUCLEOTIDE SEQUENCE [LARGE SCALE GENOMIC DNA]</scope>
</reference>
<comment type="caution">
    <text evidence="1">The sequence shown here is derived from an EMBL/GenBank/DDBJ whole genome shotgun (WGS) entry which is preliminary data.</text>
</comment>
<protein>
    <submittedName>
        <fullName evidence="1">Uncharacterized protein</fullName>
    </submittedName>
</protein>
<accession>A0A6V7VHZ6</accession>
<dbReference type="AlphaFoldDB" id="A0A6V7VHZ6"/>
<evidence type="ECO:0000313" key="2">
    <source>
        <dbReference type="Proteomes" id="UP000580250"/>
    </source>
</evidence>
<name>A0A6V7VHZ6_MELEN</name>